<accession>A0A2G9S4C7</accession>
<reference evidence="2" key="1">
    <citation type="journal article" date="2017" name="Nat. Commun.">
        <title>The North American bullfrog draft genome provides insight into hormonal regulation of long noncoding RNA.</title>
        <authorList>
            <person name="Hammond S.A."/>
            <person name="Warren R.L."/>
            <person name="Vandervalk B.P."/>
            <person name="Kucuk E."/>
            <person name="Khan H."/>
            <person name="Gibb E.A."/>
            <person name="Pandoh P."/>
            <person name="Kirk H."/>
            <person name="Zhao Y."/>
            <person name="Jones M."/>
            <person name="Mungall A.J."/>
            <person name="Coope R."/>
            <person name="Pleasance S."/>
            <person name="Moore R.A."/>
            <person name="Holt R.A."/>
            <person name="Round J.M."/>
            <person name="Ohora S."/>
            <person name="Walle B.V."/>
            <person name="Veldhoen N."/>
            <person name="Helbing C.C."/>
            <person name="Birol I."/>
        </authorList>
    </citation>
    <scope>NUCLEOTIDE SEQUENCE [LARGE SCALE GENOMIC DNA]</scope>
</reference>
<dbReference type="EMBL" id="KV928771">
    <property type="protein sequence ID" value="PIO34311.1"/>
    <property type="molecule type" value="Genomic_DNA"/>
</dbReference>
<gene>
    <name evidence="1" type="ORF">AB205_0124720</name>
</gene>
<proteinExistence type="predicted"/>
<evidence type="ECO:0000313" key="1">
    <source>
        <dbReference type="EMBL" id="PIO34311.1"/>
    </source>
</evidence>
<sequence>MIAENRLLASTTCNGCHQMFAFQFLMVISGNKILFGKFVPNCIHSIKERYKRIPQRKSVSKVFHELLYWPVN</sequence>
<name>A0A2G9S4C7_AQUCT</name>
<dbReference type="Proteomes" id="UP000228934">
    <property type="component" value="Unassembled WGS sequence"/>
</dbReference>
<evidence type="ECO:0000313" key="2">
    <source>
        <dbReference type="Proteomes" id="UP000228934"/>
    </source>
</evidence>
<keyword evidence="2" id="KW-1185">Reference proteome</keyword>
<protein>
    <submittedName>
        <fullName evidence="1">Uncharacterized protein</fullName>
    </submittedName>
</protein>
<organism evidence="1 2">
    <name type="scientific">Aquarana catesbeiana</name>
    <name type="common">American bullfrog</name>
    <name type="synonym">Rana catesbeiana</name>
    <dbReference type="NCBI Taxonomy" id="8400"/>
    <lineage>
        <taxon>Eukaryota</taxon>
        <taxon>Metazoa</taxon>
        <taxon>Chordata</taxon>
        <taxon>Craniata</taxon>
        <taxon>Vertebrata</taxon>
        <taxon>Euteleostomi</taxon>
        <taxon>Amphibia</taxon>
        <taxon>Batrachia</taxon>
        <taxon>Anura</taxon>
        <taxon>Neobatrachia</taxon>
        <taxon>Ranoidea</taxon>
        <taxon>Ranidae</taxon>
        <taxon>Aquarana</taxon>
    </lineage>
</organism>
<dbReference type="AlphaFoldDB" id="A0A2G9S4C7"/>